<name>A0ABZ0ILP9_9BACT</name>
<dbReference type="InterPro" id="IPR017853">
    <property type="entry name" value="GH"/>
</dbReference>
<gene>
    <name evidence="4" type="ORF">RT717_15530</name>
</gene>
<evidence type="ECO:0000256" key="1">
    <source>
        <dbReference type="SAM" id="SignalP"/>
    </source>
</evidence>
<dbReference type="InterPro" id="IPR024749">
    <property type="entry name" value="Collagen-bd_put"/>
</dbReference>
<accession>A0ABZ0ILP9</accession>
<dbReference type="GO" id="GO:0016787">
    <property type="term" value="F:hydrolase activity"/>
    <property type="evidence" value="ECO:0007669"/>
    <property type="project" value="UniProtKB-KW"/>
</dbReference>
<reference evidence="4 5" key="1">
    <citation type="journal article" date="2023" name="Microbiol. Resour. Announc.">
        <title>Complete Genome Sequence of Imperialibacter roseus strain P4T.</title>
        <authorList>
            <person name="Tizabi D.R."/>
            <person name="Bachvaroff T."/>
            <person name="Hill R.T."/>
        </authorList>
    </citation>
    <scope>NUCLEOTIDE SEQUENCE [LARGE SCALE GENOMIC DNA]</scope>
    <source>
        <strain evidence="4 5">P4T</strain>
    </source>
</reference>
<dbReference type="EMBL" id="CP136051">
    <property type="protein sequence ID" value="WOK04492.1"/>
    <property type="molecule type" value="Genomic_DNA"/>
</dbReference>
<feature type="signal peptide" evidence="1">
    <location>
        <begin position="1"/>
        <end position="17"/>
    </location>
</feature>
<sequence length="453" mass="51653">MRLLILLFLSLSIQAYGQLKQLPLKVSDNHRFLVYSDGSPFFYLGDTAWELFHRLNHDDAEYYLQKRKEQGYTVIQAVVLAEIDGLNTPNGQGNKPLIDNDPTKPNEAYFKDVDWVIQKAAEKGLFIGLLPTWGDKLFKSTWGMGPEIFNEKNAAIYGEYIGKRYKDQWNIIWILGGDRNPRNESDIAVWNAMAEGVAKGVGGYDKGLMTYHPQPHQNGGSSTWFHREPWLDFNMHQTGHCYENNRHEKITWDYNLTPTKPTLDGEPLYEEHPLCFNLKEHGVSNADNVRKLAYWQVFAGAAGHTYGCHAVWQMYDEGREPVNSPQHTWKESLELTGGRQMGYVRKLMESRPMLERIPDQSMVLGENDPMEGYYISANRSSKGTFAFVYTPFGRVLNLNTTSLKGASLNVSWFNPRTGEMTTAVKMEKQPEMAFMPPSKGEGMDWVLVLDAVG</sequence>
<dbReference type="InterPro" id="IPR025277">
    <property type="entry name" value="Apiosidase-like_cat_dom"/>
</dbReference>
<keyword evidence="1" id="KW-0732">Signal</keyword>
<feature type="domain" description="Apiosidase-like catalytic" evidence="3">
    <location>
        <begin position="27"/>
        <end position="354"/>
    </location>
</feature>
<keyword evidence="5" id="KW-1185">Reference proteome</keyword>
<dbReference type="PANTHER" id="PTHR37836">
    <property type="entry name" value="LMO1036 PROTEIN"/>
    <property type="match status" value="1"/>
</dbReference>
<dbReference type="Proteomes" id="UP001302349">
    <property type="component" value="Chromosome"/>
</dbReference>
<evidence type="ECO:0000313" key="4">
    <source>
        <dbReference type="EMBL" id="WOK04492.1"/>
    </source>
</evidence>
<dbReference type="RefSeq" id="WP_317487302.1">
    <property type="nucleotide sequence ID" value="NZ_CP136051.1"/>
</dbReference>
<evidence type="ECO:0000259" key="2">
    <source>
        <dbReference type="Pfam" id="PF12904"/>
    </source>
</evidence>
<dbReference type="Gene3D" id="3.20.20.80">
    <property type="entry name" value="Glycosidases"/>
    <property type="match status" value="1"/>
</dbReference>
<evidence type="ECO:0000259" key="3">
    <source>
        <dbReference type="Pfam" id="PF13204"/>
    </source>
</evidence>
<proteinExistence type="predicted"/>
<evidence type="ECO:0000313" key="5">
    <source>
        <dbReference type="Proteomes" id="UP001302349"/>
    </source>
</evidence>
<dbReference type="Pfam" id="PF13204">
    <property type="entry name" value="Apiosidase"/>
    <property type="match status" value="1"/>
</dbReference>
<feature type="chain" id="PRO_5045623829" evidence="1">
    <location>
        <begin position="18"/>
        <end position="453"/>
    </location>
</feature>
<dbReference type="SUPFAM" id="SSF51445">
    <property type="entry name" value="(Trans)glycosidases"/>
    <property type="match status" value="1"/>
</dbReference>
<keyword evidence="4" id="KW-0378">Hydrolase</keyword>
<feature type="domain" description="Putative collagen-binding" evidence="2">
    <location>
        <begin position="357"/>
        <end position="450"/>
    </location>
</feature>
<dbReference type="PANTHER" id="PTHR37836:SF3">
    <property type="entry name" value="ENDOGLUCANASE"/>
    <property type="match status" value="1"/>
</dbReference>
<dbReference type="Pfam" id="PF12904">
    <property type="entry name" value="Collagen_bind_2"/>
    <property type="match status" value="1"/>
</dbReference>
<protein>
    <submittedName>
        <fullName evidence="4">Glycoside hydrolase family 140 protein</fullName>
    </submittedName>
</protein>
<organism evidence="4 5">
    <name type="scientific">Imperialibacter roseus</name>
    <dbReference type="NCBI Taxonomy" id="1324217"/>
    <lineage>
        <taxon>Bacteria</taxon>
        <taxon>Pseudomonadati</taxon>
        <taxon>Bacteroidota</taxon>
        <taxon>Cytophagia</taxon>
        <taxon>Cytophagales</taxon>
        <taxon>Flammeovirgaceae</taxon>
        <taxon>Imperialibacter</taxon>
    </lineage>
</organism>